<dbReference type="Proteomes" id="UP000009046">
    <property type="component" value="Unassembled WGS sequence"/>
</dbReference>
<dbReference type="InterPro" id="IPR029063">
    <property type="entry name" value="SAM-dependent_MTases_sf"/>
</dbReference>
<dbReference type="OrthoDB" id="10250660at2759"/>
<dbReference type="SUPFAM" id="SSF54928">
    <property type="entry name" value="RNA-binding domain, RBD"/>
    <property type="match status" value="1"/>
</dbReference>
<evidence type="ECO:0000256" key="7">
    <source>
        <dbReference type="PROSITE-ProRule" id="PRU10015"/>
    </source>
</evidence>
<dbReference type="VEuPathDB" id="VectorBase:PHUM097420"/>
<dbReference type="Gene3D" id="3.40.50.150">
    <property type="entry name" value="Vaccinia Virus protein VP39"/>
    <property type="match status" value="1"/>
</dbReference>
<organism>
    <name type="scientific">Pediculus humanus subsp. corporis</name>
    <name type="common">Body louse</name>
    <dbReference type="NCBI Taxonomy" id="121224"/>
    <lineage>
        <taxon>Eukaryota</taxon>
        <taxon>Metazoa</taxon>
        <taxon>Ecdysozoa</taxon>
        <taxon>Arthropoda</taxon>
        <taxon>Hexapoda</taxon>
        <taxon>Insecta</taxon>
        <taxon>Pterygota</taxon>
        <taxon>Neoptera</taxon>
        <taxon>Paraneoptera</taxon>
        <taxon>Psocodea</taxon>
        <taxon>Troctomorpha</taxon>
        <taxon>Phthiraptera</taxon>
        <taxon>Anoplura</taxon>
        <taxon>Pediculidae</taxon>
        <taxon>Pediculus</taxon>
    </lineage>
</organism>
<gene>
    <name evidence="9" type="primary">8238052</name>
    <name evidence="8" type="ORF">Phum_PHUM097420</name>
</gene>
<dbReference type="Gene3D" id="3.30.70.330">
    <property type="match status" value="1"/>
</dbReference>
<dbReference type="AlphaFoldDB" id="E0VCT9"/>
<evidence type="ECO:0000256" key="4">
    <source>
        <dbReference type="ARBA" id="ARBA00033763"/>
    </source>
</evidence>
<dbReference type="GO" id="GO:0003723">
    <property type="term" value="F:RNA binding"/>
    <property type="evidence" value="ECO:0007669"/>
    <property type="project" value="TreeGrafter"/>
</dbReference>
<dbReference type="InParanoid" id="E0VCT9"/>
<dbReference type="STRING" id="121224.E0VCT9"/>
<feature type="binding site" evidence="6">
    <location>
        <position position="457"/>
    </location>
    <ligand>
        <name>S-adenosyl-L-methionine</name>
        <dbReference type="ChEBI" id="CHEBI:59789"/>
    </ligand>
</feature>
<reference evidence="8" key="2">
    <citation type="submission" date="2007-04" db="EMBL/GenBank/DDBJ databases">
        <title>The genome of the human body louse.</title>
        <authorList>
            <consortium name="The Human Body Louse Genome Consortium"/>
            <person name="Kirkness E."/>
            <person name="Walenz B."/>
            <person name="Hass B."/>
            <person name="Bruggner R."/>
            <person name="Strausberg R."/>
        </authorList>
    </citation>
    <scope>NUCLEOTIDE SEQUENCE</scope>
    <source>
        <strain evidence="8">USDA</strain>
    </source>
</reference>
<keyword evidence="10" id="KW-1185">Reference proteome</keyword>
<reference evidence="9" key="3">
    <citation type="submission" date="2021-02" db="UniProtKB">
        <authorList>
            <consortium name="EnsemblMetazoa"/>
        </authorList>
    </citation>
    <scope>IDENTIFICATION</scope>
    <source>
        <strain evidence="9">USDA</strain>
    </source>
</reference>
<dbReference type="OMA" id="TPLWNMP"/>
<evidence type="ECO:0000256" key="5">
    <source>
        <dbReference type="ARBA" id="ARBA00047278"/>
    </source>
</evidence>
<dbReference type="GO" id="GO:0032259">
    <property type="term" value="P:methylation"/>
    <property type="evidence" value="ECO:0007669"/>
    <property type="project" value="UniProtKB-KW"/>
</dbReference>
<dbReference type="GO" id="GO:0006396">
    <property type="term" value="P:RNA processing"/>
    <property type="evidence" value="ECO:0007669"/>
    <property type="project" value="InterPro"/>
</dbReference>
<dbReference type="EMBL" id="DS235065">
    <property type="protein sequence ID" value="EEB11195.1"/>
    <property type="molecule type" value="Genomic_DNA"/>
</dbReference>
<dbReference type="InterPro" id="IPR010280">
    <property type="entry name" value="U5_MeTrfase_fam"/>
</dbReference>
<evidence type="ECO:0000313" key="10">
    <source>
        <dbReference type="Proteomes" id="UP000009046"/>
    </source>
</evidence>
<feature type="active site" evidence="7">
    <location>
        <position position="531"/>
    </location>
</feature>
<dbReference type="GO" id="GO:0030697">
    <property type="term" value="F:tRNA (uracil(54)-C5)-methyltransferase activity, S-adenosyl methionine-dependent"/>
    <property type="evidence" value="ECO:0007669"/>
    <property type="project" value="UniProtKB-EC"/>
</dbReference>
<dbReference type="SUPFAM" id="SSF53335">
    <property type="entry name" value="S-adenosyl-L-methionine-dependent methyltransferases"/>
    <property type="match status" value="1"/>
</dbReference>
<dbReference type="CDD" id="cd02440">
    <property type="entry name" value="AdoMet_MTases"/>
    <property type="match status" value="1"/>
</dbReference>
<dbReference type="EC" id="2.1.1.35" evidence="4"/>
<dbReference type="FunCoup" id="E0VCT9">
    <property type="interactions" value="1731"/>
</dbReference>
<sequence length="587" mass="66955">MEHTEESNDLNDREKQFTDCVTDLTEGSENHSLINEANDDPYAYVTRNDFTSEKFKVEIKNLPKYFGELKKLLNVKLKLNPSKIKLPQNTQRRSWVYVCFKSEEEKLHALKTLNNYKWKGLNLKAGEAKPVPDPLVKKRNLACTDEDDKSKKPKLDNNELFLKVEDATTPYWQIPYEKQLEKKTHLIEELLKQYGNKLVKVNPKVLNWWLLQKAKYNGLPCELFPIKYSDVINGYRNKCEFSIGINKENGEKTVGFRLGSYAQGSTSVAPVDNVPNVPQQMKDAAKIFQKFVQNSEYDVFNYELNQGHWKQLTVRYGFRTKELMIIIGIVPQELTQADLSLIKNNILNYFVEGEGKLCQVKSLYLQLMKKKRTQNDEVLYEHLFGETYITEKILGKTFRISPQAFFQINTNVAEILYDSIAELSELSKDVTLLDVCCGTGSIGICLSDKCGEVLGLEISSEAIADAKANAELNGVNNTQFFSGKAEDILNCVALKATKKEIIAVVDPPRAGLPLIQIRKNKLIKKLIYVSCDPKAAMKNFLDLGRAASKIYREEAFLPVKAIPVDLFPHTSHCELVIYFERIGEDEV</sequence>
<dbReference type="CTD" id="8238052"/>
<proteinExistence type="inferred from homology"/>
<dbReference type="eggNOG" id="KOG2187">
    <property type="taxonomic scope" value="Eukaryota"/>
</dbReference>
<dbReference type="Gene3D" id="2.40.50.1070">
    <property type="match status" value="1"/>
</dbReference>
<dbReference type="GeneID" id="8238052"/>
<dbReference type="InterPro" id="IPR030390">
    <property type="entry name" value="MeTrfase_TrmA_AS"/>
</dbReference>
<dbReference type="EMBL" id="AAZO01001165">
    <property type="status" value="NOT_ANNOTATED_CDS"/>
    <property type="molecule type" value="Genomic_DNA"/>
</dbReference>
<comment type="catalytic activity">
    <reaction evidence="5">
        <text>uridine(54) in tRNA + S-adenosyl-L-methionine = 5-methyluridine(54) in tRNA + S-adenosyl-L-homocysteine + H(+)</text>
        <dbReference type="Rhea" id="RHEA:42712"/>
        <dbReference type="Rhea" id="RHEA-COMP:10167"/>
        <dbReference type="Rhea" id="RHEA-COMP:10193"/>
        <dbReference type="ChEBI" id="CHEBI:15378"/>
        <dbReference type="ChEBI" id="CHEBI:57856"/>
        <dbReference type="ChEBI" id="CHEBI:59789"/>
        <dbReference type="ChEBI" id="CHEBI:65315"/>
        <dbReference type="ChEBI" id="CHEBI:74447"/>
        <dbReference type="EC" id="2.1.1.35"/>
    </reaction>
    <physiologicalReaction direction="left-to-right" evidence="5">
        <dbReference type="Rhea" id="RHEA:42713"/>
    </physiologicalReaction>
</comment>
<evidence type="ECO:0000256" key="1">
    <source>
        <dbReference type="ARBA" id="ARBA00022603"/>
    </source>
</evidence>
<evidence type="ECO:0000313" key="9">
    <source>
        <dbReference type="EnsemblMetazoa" id="PHUM097420-PA"/>
    </source>
</evidence>
<feature type="active site" description="Nucleophile" evidence="6">
    <location>
        <position position="531"/>
    </location>
</feature>
<protein>
    <recommendedName>
        <fullName evidence="4">tRNA (uracil(54)-C(5))-methyltransferase</fullName>
        <ecNumber evidence="4">2.1.1.35</ecNumber>
    </recommendedName>
</protein>
<dbReference type="EnsemblMetazoa" id="PHUM097420-RA">
    <property type="protein sequence ID" value="PHUM097420-PA"/>
    <property type="gene ID" value="PHUM097420"/>
</dbReference>
<keyword evidence="3 6" id="KW-0949">S-adenosyl-L-methionine</keyword>
<reference evidence="8" key="1">
    <citation type="submission" date="2007-04" db="EMBL/GenBank/DDBJ databases">
        <title>Annotation of Pediculus humanus corporis strain USDA.</title>
        <authorList>
            <person name="Kirkness E."/>
            <person name="Hannick L."/>
            <person name="Hass B."/>
            <person name="Bruggner R."/>
            <person name="Lawson D."/>
            <person name="Bidwell S."/>
            <person name="Joardar V."/>
            <person name="Caler E."/>
            <person name="Walenz B."/>
            <person name="Inman J."/>
            <person name="Schobel S."/>
            <person name="Galinsky K."/>
            <person name="Amedeo P."/>
            <person name="Strausberg R."/>
        </authorList>
    </citation>
    <scope>NUCLEOTIDE SEQUENCE</scope>
    <source>
        <strain evidence="8">USDA</strain>
    </source>
</reference>
<keyword evidence="2 6" id="KW-0808">Transferase</keyword>
<evidence type="ECO:0000256" key="2">
    <source>
        <dbReference type="ARBA" id="ARBA00022679"/>
    </source>
</evidence>
<dbReference type="InterPro" id="IPR045850">
    <property type="entry name" value="TRM2_met"/>
</dbReference>
<dbReference type="InterPro" id="IPR012677">
    <property type="entry name" value="Nucleotide-bd_a/b_plait_sf"/>
</dbReference>
<dbReference type="PROSITE" id="PS01230">
    <property type="entry name" value="TRMA_1"/>
    <property type="match status" value="1"/>
</dbReference>
<evidence type="ECO:0000256" key="6">
    <source>
        <dbReference type="PROSITE-ProRule" id="PRU01024"/>
    </source>
</evidence>
<dbReference type="Pfam" id="PF05958">
    <property type="entry name" value="tRNA_U5-meth_tr"/>
    <property type="match status" value="1"/>
</dbReference>
<feature type="binding site" evidence="6">
    <location>
        <position position="506"/>
    </location>
    <ligand>
        <name>S-adenosyl-L-methionine</name>
        <dbReference type="ChEBI" id="CHEBI:59789"/>
    </ligand>
</feature>
<dbReference type="RefSeq" id="XP_002423933.1">
    <property type="nucleotide sequence ID" value="XM_002423888.1"/>
</dbReference>
<comment type="similarity">
    <text evidence="6">Belongs to the class I-like SAM-binding methyltransferase superfamily. RNA M5U methyltransferase family.</text>
</comment>
<dbReference type="InterPro" id="IPR035979">
    <property type="entry name" value="RBD_domain_sf"/>
</dbReference>
<dbReference type="PROSITE" id="PS51687">
    <property type="entry name" value="SAM_MT_RNA_M5U"/>
    <property type="match status" value="1"/>
</dbReference>
<keyword evidence="1 6" id="KW-0489">Methyltransferase</keyword>
<feature type="binding site" evidence="6">
    <location>
        <position position="407"/>
    </location>
    <ligand>
        <name>S-adenosyl-L-methionine</name>
        <dbReference type="ChEBI" id="CHEBI:59789"/>
    </ligand>
</feature>
<name>E0VCT9_PEDHC</name>
<comment type="caution">
    <text evidence="6">Lacks conserved residue(s) required for the propagation of feature annotation.</text>
</comment>
<dbReference type="PANTHER" id="PTHR45904:SF2">
    <property type="entry name" value="TRNA (URACIL-5-)-METHYLTRANSFERASE HOMOLOG A"/>
    <property type="match status" value="1"/>
</dbReference>
<evidence type="ECO:0000256" key="3">
    <source>
        <dbReference type="ARBA" id="ARBA00022691"/>
    </source>
</evidence>
<accession>E0VCT9</accession>
<evidence type="ECO:0000313" key="8">
    <source>
        <dbReference type="EMBL" id="EEB11195.1"/>
    </source>
</evidence>
<dbReference type="KEGG" id="phu:Phum_PHUM097420"/>
<dbReference type="HOGENOM" id="CLU_014689_4_2_1"/>
<dbReference type="PANTHER" id="PTHR45904">
    <property type="entry name" value="TRNA (URACIL-5-)-METHYLTRANSFERASE"/>
    <property type="match status" value="1"/>
</dbReference>